<dbReference type="InterPro" id="IPR016181">
    <property type="entry name" value="Acyl_CoA_acyltransferase"/>
</dbReference>
<dbReference type="InterPro" id="IPR000182">
    <property type="entry name" value="GNAT_dom"/>
</dbReference>
<accession>A0ABT1YG89</accession>
<dbReference type="PROSITE" id="PS51186">
    <property type="entry name" value="GNAT"/>
    <property type="match status" value="1"/>
</dbReference>
<dbReference type="Proteomes" id="UP001300012">
    <property type="component" value="Unassembled WGS sequence"/>
</dbReference>
<reference evidence="2 3" key="1">
    <citation type="submission" date="2022-08" db="EMBL/GenBank/DDBJ databases">
        <title>Paenibacillus endoradicis sp. nov., Paenibacillus radicibacter sp. nov and Paenibacillus pararadicis sp. nov., three cold-adapted plant growth-promoting bacteria isolated from root of Larix gmelinii in Great Khingan.</title>
        <authorList>
            <person name="Xue H."/>
        </authorList>
    </citation>
    <scope>NUCLEOTIDE SEQUENCE [LARGE SCALE GENOMIC DNA]</scope>
    <source>
        <strain evidence="2 3">N5-1-1-5</strain>
    </source>
</reference>
<protein>
    <submittedName>
        <fullName evidence="2">GNAT family N-acetyltransferase</fullName>
    </submittedName>
</protein>
<feature type="domain" description="N-acetyltransferase" evidence="1">
    <location>
        <begin position="13"/>
        <end position="171"/>
    </location>
</feature>
<sequence>MRELVLVIQSALLDIRKTEVNDLSFVLATETDLDNTPFIGQWTFEQHHETLTNADVAHLIIENKQGDIVGYAILTGLLDPNKAVCVKRIANKIKGQGYGKEAMKLIVTWIFENTDTHRVWLDVKDFNHRARYVYESVGFIFEGTLRDSYFNGVKFESLSVMSMLRREYKREELS</sequence>
<organism evidence="2 3">
    <name type="scientific">Paenibacillus radicis</name>
    <name type="common">ex Xue et al. 2023</name>
    <dbReference type="NCBI Taxonomy" id="2972489"/>
    <lineage>
        <taxon>Bacteria</taxon>
        <taxon>Bacillati</taxon>
        <taxon>Bacillota</taxon>
        <taxon>Bacilli</taxon>
        <taxon>Bacillales</taxon>
        <taxon>Paenibacillaceae</taxon>
        <taxon>Paenibacillus</taxon>
    </lineage>
</organism>
<keyword evidence="3" id="KW-1185">Reference proteome</keyword>
<dbReference type="Gene3D" id="3.40.630.30">
    <property type="match status" value="1"/>
</dbReference>
<dbReference type="RefSeq" id="WP_258213801.1">
    <property type="nucleotide sequence ID" value="NZ_JANQBD010000008.1"/>
</dbReference>
<gene>
    <name evidence="2" type="ORF">NV381_13455</name>
</gene>
<dbReference type="EMBL" id="JANQBD010000008">
    <property type="protein sequence ID" value="MCR8632213.1"/>
    <property type="molecule type" value="Genomic_DNA"/>
</dbReference>
<evidence type="ECO:0000259" key="1">
    <source>
        <dbReference type="PROSITE" id="PS51186"/>
    </source>
</evidence>
<dbReference type="Pfam" id="PF00583">
    <property type="entry name" value="Acetyltransf_1"/>
    <property type="match status" value="1"/>
</dbReference>
<name>A0ABT1YG89_9BACL</name>
<dbReference type="PANTHER" id="PTHR43415:SF3">
    <property type="entry name" value="GNAT-FAMILY ACETYLTRANSFERASE"/>
    <property type="match status" value="1"/>
</dbReference>
<evidence type="ECO:0000313" key="3">
    <source>
        <dbReference type="Proteomes" id="UP001300012"/>
    </source>
</evidence>
<proteinExistence type="predicted"/>
<dbReference type="PANTHER" id="PTHR43415">
    <property type="entry name" value="SPERMIDINE N(1)-ACETYLTRANSFERASE"/>
    <property type="match status" value="1"/>
</dbReference>
<comment type="caution">
    <text evidence="2">The sequence shown here is derived from an EMBL/GenBank/DDBJ whole genome shotgun (WGS) entry which is preliminary data.</text>
</comment>
<evidence type="ECO:0000313" key="2">
    <source>
        <dbReference type="EMBL" id="MCR8632213.1"/>
    </source>
</evidence>
<dbReference type="SUPFAM" id="SSF55729">
    <property type="entry name" value="Acyl-CoA N-acyltransferases (Nat)"/>
    <property type="match status" value="1"/>
</dbReference>